<gene>
    <name evidence="4" type="ORF">NMY3_02183</name>
</gene>
<keyword evidence="5" id="KW-1185">Reference proteome</keyword>
<evidence type="ECO:0000256" key="2">
    <source>
        <dbReference type="ARBA" id="ARBA00022723"/>
    </source>
</evidence>
<evidence type="ECO:0000256" key="1">
    <source>
        <dbReference type="ARBA" id="ARBA00001947"/>
    </source>
</evidence>
<protein>
    <submittedName>
        <fullName evidence="4">Uncharacterized protein</fullName>
    </submittedName>
</protein>
<keyword evidence="3" id="KW-0862">Zinc</keyword>
<organism evidence="4 5">
    <name type="scientific">Candidatus Nitrosocosmicus oleophilus</name>
    <dbReference type="NCBI Taxonomy" id="1353260"/>
    <lineage>
        <taxon>Archaea</taxon>
        <taxon>Nitrososphaerota</taxon>
        <taxon>Nitrososphaeria</taxon>
        <taxon>Nitrososphaerales</taxon>
        <taxon>Nitrososphaeraceae</taxon>
        <taxon>Candidatus Nitrosocosmicus</taxon>
    </lineage>
</organism>
<accession>A0A654M1B5</accession>
<evidence type="ECO:0000256" key="3">
    <source>
        <dbReference type="ARBA" id="ARBA00022833"/>
    </source>
</evidence>
<dbReference type="KEGG" id="taa:NMY3_02183"/>
<dbReference type="Proteomes" id="UP000058925">
    <property type="component" value="Chromosome"/>
</dbReference>
<evidence type="ECO:0000313" key="4">
    <source>
        <dbReference type="EMBL" id="ALI36383.1"/>
    </source>
</evidence>
<dbReference type="Gene3D" id="3.90.180.10">
    <property type="entry name" value="Medium-chain alcohol dehydrogenases, catalytic domain"/>
    <property type="match status" value="1"/>
</dbReference>
<keyword evidence="2" id="KW-0479">Metal-binding</keyword>
<sequence>MGQCPVKKYNEQLLHLIETGIIDTTKIISHTMKLDEAPKAYEIFDNKEQDATKIIFKL</sequence>
<evidence type="ECO:0000313" key="5">
    <source>
        <dbReference type="Proteomes" id="UP000058925"/>
    </source>
</evidence>
<proteinExistence type="predicted"/>
<dbReference type="PANTHER" id="PTHR42813">
    <property type="entry name" value="ZINC-TYPE ALCOHOL DEHYDROGENASE-LIKE"/>
    <property type="match status" value="1"/>
</dbReference>
<dbReference type="GO" id="GO:0046872">
    <property type="term" value="F:metal ion binding"/>
    <property type="evidence" value="ECO:0007669"/>
    <property type="project" value="UniProtKB-KW"/>
</dbReference>
<dbReference type="AlphaFoldDB" id="A0A654M1B5"/>
<comment type="cofactor">
    <cofactor evidence="1">
        <name>Zn(2+)</name>
        <dbReference type="ChEBI" id="CHEBI:29105"/>
    </cofactor>
</comment>
<reference evidence="5" key="1">
    <citation type="submission" date="2015-10" db="EMBL/GenBank/DDBJ databases">
        <title>Niche specialization of a soil ammonia-oxidizing archaeon, Candidatus Nitrosocosmicus oleophilus.</title>
        <authorList>
            <person name="Jung M.-Y."/>
            <person name="Rhee S.-K."/>
        </authorList>
    </citation>
    <scope>NUCLEOTIDE SEQUENCE [LARGE SCALE GENOMIC DNA]</scope>
    <source>
        <strain evidence="5">MY3</strain>
    </source>
</reference>
<name>A0A654M1B5_9ARCH</name>
<dbReference type="EMBL" id="CP012850">
    <property type="protein sequence ID" value="ALI36383.1"/>
    <property type="molecule type" value="Genomic_DNA"/>
</dbReference>